<dbReference type="EMBL" id="UIUC01000017">
    <property type="protein sequence ID" value="SVN65761.1"/>
    <property type="molecule type" value="Genomic_DNA"/>
</dbReference>
<feature type="coiled-coil region" evidence="1">
    <location>
        <begin position="167"/>
        <end position="222"/>
    </location>
</feature>
<protein>
    <submittedName>
        <fullName evidence="7">Uncharacterized protein</fullName>
    </submittedName>
</protein>
<dbReference type="Proteomes" id="UP000258905">
    <property type="component" value="Unassembled WGS sequence"/>
</dbReference>
<evidence type="ECO:0000313" key="5">
    <source>
        <dbReference type="EMBL" id="SVN65761.1"/>
    </source>
</evidence>
<accession>A0A0J2GA06</accession>
<evidence type="ECO:0000313" key="7">
    <source>
        <dbReference type="EMBL" id="TYL71931.1"/>
    </source>
</evidence>
<dbReference type="EMBL" id="QRCF01000016">
    <property type="protein sequence ID" value="RDT90283.1"/>
    <property type="molecule type" value="Genomic_DNA"/>
</dbReference>
<reference evidence="6 9" key="3">
    <citation type="submission" date="2019-03" db="EMBL/GenBank/DDBJ databases">
        <title>Multidrug-Resistant Klebsiella pneumoniae Clinical Bloodstream Isolates in Shanghai, China.</title>
        <authorList>
            <person name="Wang S."/>
        </authorList>
    </citation>
    <scope>NUCLEOTIDE SEQUENCE [LARGE SCALE GENOMIC DNA]</scope>
    <source>
        <strain evidence="6 9">RJ1071</strain>
    </source>
</reference>
<evidence type="ECO:0000313" key="8">
    <source>
        <dbReference type="Proteomes" id="UP000258905"/>
    </source>
</evidence>
<evidence type="ECO:0000256" key="1">
    <source>
        <dbReference type="SAM" id="Coils"/>
    </source>
</evidence>
<reference evidence="5 8" key="2">
    <citation type="submission" date="2018-08" db="EMBL/GenBank/DDBJ databases">
        <authorList>
            <consortium name="Pathogen Informatics"/>
        </authorList>
    </citation>
    <scope>NUCLEOTIDE SEQUENCE [LARGE SCALE GENOMIC DNA]</scope>
    <source>
        <strain evidence="5 8">EuSCAPE_GR003</strain>
    </source>
</reference>
<dbReference type="KEGG" id="kpnu:LI86_15425"/>
<dbReference type="Proteomes" id="UP000532829">
    <property type="component" value="Chromosome"/>
</dbReference>
<proteinExistence type="predicted"/>
<dbReference type="EMBL" id="SMTN01000015">
    <property type="protein sequence ID" value="TDJ98485.1"/>
    <property type="molecule type" value="Genomic_DNA"/>
</dbReference>
<sequence length="342" mass="40182">MSESLKDVVSSVKDAIITPVQEAFVYRAKNPFFGSLIISWVYWNWNKIAYMLLSDDDVLKKIEFIKKSIPDNTLIPFTSFSIPHTHSLWFPLFFSIFFTLSYPVFSWVLTLIHKGISFRIEKVDSEKEVKRLQLQGAIITEFEKNEGLRAVERSKTEETKFSTAERAAESKYNIKELQTQHATLKTEVAQLEKQKQSMETILSEQEKRRKGVVEEITLLQEKVAPERESVQRIERIINRNIELENLLTTKESLINSKLDETNQKYAFYFSNMVMLDMYKVECENYRKIFKELEEKTTQIFSYVESDDPTRGRSNEGYFMLKSDIKELVSKGLDHEQKFRNSH</sequence>
<evidence type="ECO:0000313" key="4">
    <source>
        <dbReference type="EMBL" id="RDT90283.1"/>
    </source>
</evidence>
<organism evidence="7 10">
    <name type="scientific">Klebsiella pneumoniae</name>
    <dbReference type="NCBI Taxonomy" id="573"/>
    <lineage>
        <taxon>Bacteria</taxon>
        <taxon>Pseudomonadati</taxon>
        <taxon>Pseudomonadota</taxon>
        <taxon>Gammaproteobacteria</taxon>
        <taxon>Enterobacterales</taxon>
        <taxon>Enterobacteriaceae</taxon>
        <taxon>Klebsiella/Raoultella group</taxon>
        <taxon>Klebsiella</taxon>
        <taxon>Klebsiella pneumoniae complex</taxon>
    </lineage>
</organism>
<keyword evidence="2" id="KW-0812">Transmembrane</keyword>
<reference evidence="4" key="1">
    <citation type="submission" date="2018-07" db="EMBL/GenBank/DDBJ databases">
        <title>Draft genome sequence of Klebsiella pneumoniae K293.</title>
        <authorList>
            <person name="He F."/>
        </authorList>
    </citation>
    <scope>NUCLEOTIDE SEQUENCE</scope>
    <source>
        <strain evidence="4">K293</strain>
    </source>
</reference>
<keyword evidence="2" id="KW-1133">Transmembrane helix</keyword>
<reference evidence="3 11" key="5">
    <citation type="submission" date="2020-12" db="EMBL/GenBank/DDBJ databases">
        <title>The complete genome of Klebsiella pneumoniae strain 090374.</title>
        <authorList>
            <person name="Wei L."/>
            <person name="Wen H."/>
            <person name="Liu L."/>
            <person name="Feng Y."/>
            <person name="Zong Z."/>
        </authorList>
    </citation>
    <scope>NUCLEOTIDE SEQUENCE [LARGE SCALE GENOMIC DNA]</scope>
    <source>
        <strain evidence="3 11">WCHKP090374</strain>
    </source>
</reference>
<dbReference type="Proteomes" id="UP000254657">
    <property type="component" value="Unassembled WGS sequence"/>
</dbReference>
<feature type="transmembrane region" description="Helical" evidence="2">
    <location>
        <begin position="88"/>
        <end position="112"/>
    </location>
</feature>
<keyword evidence="2" id="KW-0472">Membrane</keyword>
<dbReference type="Proteomes" id="UP000322977">
    <property type="component" value="Unassembled WGS sequence"/>
</dbReference>
<dbReference type="EMBL" id="CP066534">
    <property type="protein sequence ID" value="QQL35890.1"/>
    <property type="molecule type" value="Genomic_DNA"/>
</dbReference>
<dbReference type="AlphaFoldDB" id="A0A0J2GA06"/>
<gene>
    <name evidence="4" type="ORF">DW286_15730</name>
    <name evidence="6" type="ORF">E1814_16700</name>
    <name evidence="7" type="ORF">FXN67_27605</name>
    <name evidence="3" type="ORF">H3G96_012085</name>
    <name evidence="5" type="ORF">SAMEA3649591_03868</name>
</gene>
<dbReference type="RefSeq" id="WP_004218530.1">
    <property type="nucleotide sequence ID" value="NZ_AP024753.1"/>
</dbReference>
<accession>A0A372C7R6</accession>
<evidence type="ECO:0000313" key="6">
    <source>
        <dbReference type="EMBL" id="TDJ98485.1"/>
    </source>
</evidence>
<keyword evidence="1" id="KW-0175">Coiled coil</keyword>
<dbReference type="EMBL" id="VSSY01000052">
    <property type="protein sequence ID" value="TYL71931.1"/>
    <property type="molecule type" value="Genomic_DNA"/>
</dbReference>
<reference evidence="7 10" key="4">
    <citation type="submission" date="2019-08" db="EMBL/GenBank/DDBJ databases">
        <title>Phenotypic and genetic characterization of extended-spectrum b-lactamase-producing hypermucoviscous Klebsiella pneumoniae from Chile.</title>
        <authorList>
            <person name="Morales-Leon F."/>
            <person name="Caro C."/>
            <person name="Opazo-Capurro A."/>
            <person name="Lincopan N."/>
            <person name="Dominguez-Yevenes M."/>
            <person name="Lima C."/>
            <person name="Bello-Toledo H."/>
            <person name="Gonzalez-Rocha G."/>
        </authorList>
    </citation>
    <scope>NUCLEOTIDE SEQUENCE [LARGE SCALE GENOMIC DNA]</scope>
    <source>
        <strain evidence="7 10">UCO-494</strain>
    </source>
</reference>
<evidence type="ECO:0000313" key="3">
    <source>
        <dbReference type="EMBL" id="QQL35890.1"/>
    </source>
</evidence>
<evidence type="ECO:0000313" key="11">
    <source>
        <dbReference type="Proteomes" id="UP000532829"/>
    </source>
</evidence>
<evidence type="ECO:0000313" key="9">
    <source>
        <dbReference type="Proteomes" id="UP000294951"/>
    </source>
</evidence>
<name>A0A0J2GA06_KLEPN</name>
<evidence type="ECO:0000256" key="2">
    <source>
        <dbReference type="SAM" id="Phobius"/>
    </source>
</evidence>
<evidence type="ECO:0000313" key="10">
    <source>
        <dbReference type="Proteomes" id="UP000322977"/>
    </source>
</evidence>
<dbReference type="Proteomes" id="UP000294951">
    <property type="component" value="Unassembled WGS sequence"/>
</dbReference>